<name>A0A099F403_9RHOB</name>
<evidence type="ECO:0000313" key="2">
    <source>
        <dbReference type="EMBL" id="KGJ05134.1"/>
    </source>
</evidence>
<keyword evidence="3" id="KW-0503">Monooxygenase</keyword>
<dbReference type="Gene3D" id="3.30.70.100">
    <property type="match status" value="1"/>
</dbReference>
<feature type="transmembrane region" description="Helical" evidence="1">
    <location>
        <begin position="146"/>
        <end position="165"/>
    </location>
</feature>
<dbReference type="EMBL" id="JRKN01000007">
    <property type="protein sequence ID" value="KGJ05134.1"/>
    <property type="molecule type" value="Genomic_DNA"/>
</dbReference>
<dbReference type="OrthoDB" id="7843579at2"/>
<keyword evidence="1" id="KW-0812">Transmembrane</keyword>
<evidence type="ECO:0000313" key="3">
    <source>
        <dbReference type="EMBL" id="SFA43939.1"/>
    </source>
</evidence>
<dbReference type="InterPro" id="IPR038762">
    <property type="entry name" value="ABM_predict"/>
</dbReference>
<reference evidence="3 5" key="3">
    <citation type="submission" date="2016-10" db="EMBL/GenBank/DDBJ databases">
        <authorList>
            <person name="de Groot N.N."/>
        </authorList>
    </citation>
    <scope>NUCLEOTIDE SEQUENCE [LARGE SCALE GENOMIC DNA]</scope>
    <source>
        <strain evidence="3 5">CGMCC 1.6117</strain>
    </source>
</reference>
<dbReference type="PANTHER" id="PTHR40057:SF1">
    <property type="entry name" value="SLR1162 PROTEIN"/>
    <property type="match status" value="1"/>
</dbReference>
<proteinExistence type="predicted"/>
<dbReference type="EMBL" id="FOJO01000003">
    <property type="protein sequence ID" value="SFA43939.1"/>
    <property type="molecule type" value="Genomic_DNA"/>
</dbReference>
<dbReference type="AlphaFoldDB" id="A0A099F403"/>
<feature type="transmembrane region" description="Helical" evidence="1">
    <location>
        <begin position="116"/>
        <end position="134"/>
    </location>
</feature>
<dbReference type="Proteomes" id="UP000182312">
    <property type="component" value="Unassembled WGS sequence"/>
</dbReference>
<keyword evidence="3" id="KW-0560">Oxidoreductase</keyword>
<evidence type="ECO:0000313" key="4">
    <source>
        <dbReference type="Proteomes" id="UP000029846"/>
    </source>
</evidence>
<evidence type="ECO:0000313" key="5">
    <source>
        <dbReference type="Proteomes" id="UP000182312"/>
    </source>
</evidence>
<dbReference type="GO" id="GO:0004497">
    <property type="term" value="F:monooxygenase activity"/>
    <property type="evidence" value="ECO:0007669"/>
    <property type="project" value="UniProtKB-KW"/>
</dbReference>
<keyword evidence="1" id="KW-1133">Transmembrane helix</keyword>
<reference evidence="2 4" key="1">
    <citation type="submission" date="2014-09" db="EMBL/GenBank/DDBJ databases">
        <authorList>
            <person name="McGinnis J.M."/>
            <person name="Wolfgang W.J."/>
        </authorList>
    </citation>
    <scope>NUCLEOTIDE SEQUENCE [LARGE SCALE GENOMIC DNA]</scope>
    <source>
        <strain evidence="2 4">JCM 14014</strain>
    </source>
</reference>
<keyword evidence="4" id="KW-1185">Reference proteome</keyword>
<dbReference type="SUPFAM" id="SSF54909">
    <property type="entry name" value="Dimeric alpha+beta barrel"/>
    <property type="match status" value="1"/>
</dbReference>
<evidence type="ECO:0000256" key="1">
    <source>
        <dbReference type="SAM" id="Phobius"/>
    </source>
</evidence>
<sequence>MPQDTRPVLSVAVRRFDRNFEQHIRKSLRQLQEAAAEQPGYLGEQNSVSHVEDHCELVTVFAFDSQTNLDNWENSELRNRLIAEIDRHPHESTKHTGFDDFSVLLHPQSKVTRIEIVLVLIFWIILLSGVLNRIADFVLPDSFPPALRYVLTISVNVGLISYIFLPWSSRMLTRLRDRLESLRRDR</sequence>
<protein>
    <submittedName>
        <fullName evidence="3">Antibiotic biosynthesis monooxygenase (ABM) superfamily enzyme</fullName>
    </submittedName>
</protein>
<dbReference type="Proteomes" id="UP000029846">
    <property type="component" value="Unassembled WGS sequence"/>
</dbReference>
<dbReference type="PANTHER" id="PTHR40057">
    <property type="entry name" value="SLR1162 PROTEIN"/>
    <property type="match status" value="1"/>
</dbReference>
<organism evidence="2 4">
    <name type="scientific">Paracoccus halophilus</name>
    <dbReference type="NCBI Taxonomy" id="376733"/>
    <lineage>
        <taxon>Bacteria</taxon>
        <taxon>Pseudomonadati</taxon>
        <taxon>Pseudomonadota</taxon>
        <taxon>Alphaproteobacteria</taxon>
        <taxon>Rhodobacterales</taxon>
        <taxon>Paracoccaceae</taxon>
        <taxon>Paracoccus</taxon>
    </lineage>
</organism>
<reference evidence="2 4" key="2">
    <citation type="submission" date="2014-10" db="EMBL/GenBank/DDBJ databases">
        <title>Paracoccus sanguinis sp. nov., isolated from clinical specimens of New York State patients.</title>
        <authorList>
            <person name="Mingle L.A."/>
            <person name="Cole J.A."/>
            <person name="Lapierre P."/>
            <person name="Musser K.A."/>
        </authorList>
    </citation>
    <scope>NUCLEOTIDE SEQUENCE [LARGE SCALE GENOMIC DNA]</scope>
    <source>
        <strain evidence="2 4">JCM 14014</strain>
    </source>
</reference>
<dbReference type="InterPro" id="IPR011008">
    <property type="entry name" value="Dimeric_a/b-barrel"/>
</dbReference>
<keyword evidence="1" id="KW-0472">Membrane</keyword>
<gene>
    <name evidence="2" type="ORF">IT41_07025</name>
    <name evidence="3" type="ORF">SAMN04487972_103136</name>
</gene>
<dbReference type="RefSeq" id="WP_036739806.1">
    <property type="nucleotide sequence ID" value="NZ_FOJO01000003.1"/>
</dbReference>
<accession>A0A099F403</accession>